<proteinExistence type="predicted"/>
<evidence type="ECO:0000313" key="2">
    <source>
        <dbReference type="Proteomes" id="UP000269208"/>
    </source>
</evidence>
<dbReference type="Proteomes" id="UP000269208">
    <property type="component" value="Chromosome"/>
</dbReference>
<organism evidence="1 2">
    <name type="scientific">Salmonella enterica I</name>
    <dbReference type="NCBI Taxonomy" id="59201"/>
    <lineage>
        <taxon>Bacteria</taxon>
        <taxon>Pseudomonadati</taxon>
        <taxon>Pseudomonadota</taxon>
        <taxon>Gammaproteobacteria</taxon>
        <taxon>Enterobacterales</taxon>
        <taxon>Enterobacteriaceae</taxon>
        <taxon>Salmonella</taxon>
    </lineage>
</organism>
<gene>
    <name evidence="1" type="ORF">NCTC6754_01556</name>
</gene>
<sequence length="124" mass="14053">MQSARLQDVATDNQGRVREERVNHCGGCVWHQHHVGFVNAFPAADRGAVKHFAFFKEFGIYLMSRNRDVLFFAFGIGEAQIDKLHFVLVQHRQNVFSGHTCTLPDWSWSVVVVTRSSILLAVSP</sequence>
<accession>A0A3S4LS49</accession>
<dbReference type="EMBL" id="LR134190">
    <property type="protein sequence ID" value="VEB51830.1"/>
    <property type="molecule type" value="Genomic_DNA"/>
</dbReference>
<evidence type="ECO:0000313" key="1">
    <source>
        <dbReference type="EMBL" id="VEB51830.1"/>
    </source>
</evidence>
<protein>
    <submittedName>
        <fullName evidence="1">Uncharacterized protein</fullName>
    </submittedName>
</protein>
<dbReference type="AlphaFoldDB" id="A0A3S4LS49"/>
<reference evidence="1 2" key="1">
    <citation type="submission" date="2018-12" db="EMBL/GenBank/DDBJ databases">
        <authorList>
            <consortium name="Pathogen Informatics"/>
        </authorList>
    </citation>
    <scope>NUCLEOTIDE SEQUENCE [LARGE SCALE GENOMIC DNA]</scope>
    <source>
        <strain evidence="1 2">NCTC6754</strain>
    </source>
</reference>
<name>A0A3S4LS49_SALET</name>